<dbReference type="Pfam" id="PF10335">
    <property type="entry name" value="DUF294_C"/>
    <property type="match status" value="1"/>
</dbReference>
<protein>
    <submittedName>
        <fullName evidence="5">Cyclic nucleotide-binding protein</fullName>
    </submittedName>
</protein>
<dbReference type="Gene3D" id="2.60.120.10">
    <property type="entry name" value="Jelly Rolls"/>
    <property type="match status" value="1"/>
</dbReference>
<dbReference type="Gene3D" id="3.10.580.10">
    <property type="entry name" value="CBS-domain"/>
    <property type="match status" value="1"/>
</dbReference>
<proteinExistence type="predicted"/>
<dbReference type="InterPro" id="IPR018490">
    <property type="entry name" value="cNMP-bd_dom_sf"/>
</dbReference>
<dbReference type="OrthoDB" id="9808528at2"/>
<dbReference type="PANTHER" id="PTHR43080">
    <property type="entry name" value="CBS DOMAIN-CONTAINING PROTEIN CBSX3, MITOCHONDRIAL"/>
    <property type="match status" value="1"/>
</dbReference>
<evidence type="ECO:0000256" key="2">
    <source>
        <dbReference type="PROSITE-ProRule" id="PRU00703"/>
    </source>
</evidence>
<evidence type="ECO:0000313" key="6">
    <source>
        <dbReference type="Proteomes" id="UP000218896"/>
    </source>
</evidence>
<dbReference type="InterPro" id="IPR014710">
    <property type="entry name" value="RmlC-like_jellyroll"/>
</dbReference>
<dbReference type="Pfam" id="PF00027">
    <property type="entry name" value="cNMP_binding"/>
    <property type="match status" value="1"/>
</dbReference>
<feature type="domain" description="CBS" evidence="4">
    <location>
        <begin position="234"/>
        <end position="291"/>
    </location>
</feature>
<keyword evidence="1 2" id="KW-0129">CBS domain</keyword>
<gene>
    <name evidence="5" type="ORF">CK501_01860</name>
</gene>
<dbReference type="EMBL" id="NSKD01000001">
    <property type="protein sequence ID" value="PAU81921.1"/>
    <property type="molecule type" value="Genomic_DNA"/>
</dbReference>
<organism evidence="5 6">
    <name type="scientific">Halovibrio salipaludis</name>
    <dbReference type="NCBI Taxonomy" id="2032626"/>
    <lineage>
        <taxon>Bacteria</taxon>
        <taxon>Pseudomonadati</taxon>
        <taxon>Pseudomonadota</taxon>
        <taxon>Gammaproteobacteria</taxon>
        <taxon>Oceanospirillales</taxon>
        <taxon>Halomonadaceae</taxon>
        <taxon>Halovibrio</taxon>
    </lineage>
</organism>
<dbReference type="InterPro" id="IPR000595">
    <property type="entry name" value="cNMP-bd_dom"/>
</dbReference>
<accession>A0A2A2F8S1</accession>
<dbReference type="InterPro" id="IPR051257">
    <property type="entry name" value="Diverse_CBS-Domain"/>
</dbReference>
<dbReference type="SMART" id="SM00116">
    <property type="entry name" value="CBS"/>
    <property type="match status" value="2"/>
</dbReference>
<dbReference type="SMART" id="SM00100">
    <property type="entry name" value="cNMP"/>
    <property type="match status" value="1"/>
</dbReference>
<feature type="domain" description="Cyclic nucleotide-binding" evidence="3">
    <location>
        <begin position="17"/>
        <end position="115"/>
    </location>
</feature>
<dbReference type="SUPFAM" id="SSF51206">
    <property type="entry name" value="cAMP-binding domain-like"/>
    <property type="match status" value="1"/>
</dbReference>
<dbReference type="Pfam" id="PF03445">
    <property type="entry name" value="DUF294"/>
    <property type="match status" value="1"/>
</dbReference>
<dbReference type="Pfam" id="PF00571">
    <property type="entry name" value="CBS"/>
    <property type="match status" value="1"/>
</dbReference>
<name>A0A2A2F8S1_9GAMM</name>
<evidence type="ECO:0000259" key="4">
    <source>
        <dbReference type="PROSITE" id="PS51371"/>
    </source>
</evidence>
<evidence type="ECO:0000256" key="1">
    <source>
        <dbReference type="ARBA" id="ARBA00023122"/>
    </source>
</evidence>
<dbReference type="SUPFAM" id="SSF54631">
    <property type="entry name" value="CBS-domain pair"/>
    <property type="match status" value="1"/>
</dbReference>
<dbReference type="PROSITE" id="PS51371">
    <property type="entry name" value="CBS"/>
    <property type="match status" value="1"/>
</dbReference>
<dbReference type="InterPro" id="IPR005105">
    <property type="entry name" value="GlnD_Uridyltrans_N"/>
</dbReference>
<dbReference type="CDD" id="cd05401">
    <property type="entry name" value="NT_GlnE_GlnD_like"/>
    <property type="match status" value="1"/>
</dbReference>
<sequence>MNTELLEIRDHMARFPPFDGLDDDLIDEVAGSVDVAYFKAGSMILEADRELHDLCYIRSGAVEIYRRNNDLYNRLGEGDVFGHFNLLRNNRVRFPARAMEDTLIYFIPDSVFYQLCETDDAFAEFVEVEKPRLQATVEAQHKSNDLMSTRVRKLVNRLPLLLETDATAQDAAARMTGENVSAALVVEPAVDADSVIYTGADGRQWALRGILTDADLRVRLVAEGLPGTTPVSQLHSGTLISIQSDETVQEAMLSILRNNVQHLPVLHRRRPIGLLHLSDIIRYETQSSLYLVGSILNQTTLRGLAGLRHEVSVAFTRMVRDGSDSKVIGTALAAIGRSFARRILELAEEELGPPPVPYAFMVLGSMARDEQTVVTDQDNAMVLSDDYDPEQHGEYFATLAKRASDGLAACGYAYCKGEIMATNPEWRQPLGIWRRYFTEWIDNPTPEALLHCNIFFDLDCVHGEEQFVEALQGLIANKAPLADRFLAAMARNALNRTPPLGFFRTFVMEKNGHENKSINIKRRGTAPAVDLIRIHALACGSRAQNSFERLDDIAKTQLLTPNAVEKLRYALEFMSMARIWHHLYDVEAGREPDNNIEPEDVSNSERHNLKDAFQVLSNAQSFLQFRYPRP</sequence>
<evidence type="ECO:0000313" key="5">
    <source>
        <dbReference type="EMBL" id="PAU81921.1"/>
    </source>
</evidence>
<dbReference type="RefSeq" id="WP_095616021.1">
    <property type="nucleotide sequence ID" value="NZ_NSKD01000001.1"/>
</dbReference>
<dbReference type="CDD" id="cd00038">
    <property type="entry name" value="CAP_ED"/>
    <property type="match status" value="1"/>
</dbReference>
<dbReference type="InterPro" id="IPR046342">
    <property type="entry name" value="CBS_dom_sf"/>
</dbReference>
<dbReference type="InterPro" id="IPR000644">
    <property type="entry name" value="CBS_dom"/>
</dbReference>
<reference evidence="5 6" key="1">
    <citation type="submission" date="2017-08" db="EMBL/GenBank/DDBJ databases">
        <title>Halovibrio sewagensis sp. nov., isolated from wastewater of high salinity.</title>
        <authorList>
            <person name="Dong X."/>
            <person name="Zhang G."/>
        </authorList>
    </citation>
    <scope>NUCLEOTIDE SEQUENCE [LARGE SCALE GENOMIC DNA]</scope>
    <source>
        <strain evidence="5 6">YL5-2</strain>
    </source>
</reference>
<dbReference type="Proteomes" id="UP000218896">
    <property type="component" value="Unassembled WGS sequence"/>
</dbReference>
<evidence type="ECO:0000259" key="3">
    <source>
        <dbReference type="PROSITE" id="PS50042"/>
    </source>
</evidence>
<dbReference type="PROSITE" id="PS50042">
    <property type="entry name" value="CNMP_BINDING_3"/>
    <property type="match status" value="1"/>
</dbReference>
<keyword evidence="6" id="KW-1185">Reference proteome</keyword>
<dbReference type="InterPro" id="IPR018821">
    <property type="entry name" value="DUF294_put_nucleoTrafse_sb-bd"/>
</dbReference>
<dbReference type="PANTHER" id="PTHR43080:SF2">
    <property type="entry name" value="CBS DOMAIN-CONTAINING PROTEIN"/>
    <property type="match status" value="1"/>
</dbReference>
<dbReference type="AlphaFoldDB" id="A0A2A2F8S1"/>
<comment type="caution">
    <text evidence="5">The sequence shown here is derived from an EMBL/GenBank/DDBJ whole genome shotgun (WGS) entry which is preliminary data.</text>
</comment>
<dbReference type="GO" id="GO:0008773">
    <property type="term" value="F:[protein-PII] uridylyltransferase activity"/>
    <property type="evidence" value="ECO:0007669"/>
    <property type="project" value="InterPro"/>
</dbReference>